<dbReference type="KEGG" id="age:AA314_09857"/>
<protein>
    <submittedName>
        <fullName evidence="1">Uncharacterized protein</fullName>
    </submittedName>
</protein>
<organism evidence="1 2">
    <name type="scientific">Archangium gephyra</name>
    <dbReference type="NCBI Taxonomy" id="48"/>
    <lineage>
        <taxon>Bacteria</taxon>
        <taxon>Pseudomonadati</taxon>
        <taxon>Myxococcota</taxon>
        <taxon>Myxococcia</taxon>
        <taxon>Myxococcales</taxon>
        <taxon>Cystobacterineae</taxon>
        <taxon>Archangiaceae</taxon>
        <taxon>Archangium</taxon>
    </lineage>
</organism>
<gene>
    <name evidence="1" type="ORF">AA314_09857</name>
</gene>
<dbReference type="Proteomes" id="UP000035579">
    <property type="component" value="Chromosome"/>
</dbReference>
<dbReference type="EMBL" id="CP011509">
    <property type="protein sequence ID" value="AKJ08231.1"/>
    <property type="molecule type" value="Genomic_DNA"/>
</dbReference>
<evidence type="ECO:0000313" key="2">
    <source>
        <dbReference type="Proteomes" id="UP000035579"/>
    </source>
</evidence>
<evidence type="ECO:0000313" key="1">
    <source>
        <dbReference type="EMBL" id="AKJ08231.1"/>
    </source>
</evidence>
<reference evidence="1 2" key="1">
    <citation type="submission" date="2015-05" db="EMBL/GenBank/DDBJ databases">
        <title>Genome assembly of Archangium gephyra DSM 2261.</title>
        <authorList>
            <person name="Sharma G."/>
            <person name="Subramanian S."/>
        </authorList>
    </citation>
    <scope>NUCLEOTIDE SEQUENCE [LARGE SCALE GENOMIC DNA]</scope>
    <source>
        <strain evidence="1 2">DSM 2261</strain>
    </source>
</reference>
<name>A0AAC8QIL8_9BACT</name>
<accession>A0AAC8QIL8</accession>
<sequence length="46" mass="5298">MHSSPSLRMPVSEQTRMGSSFEVMVWVRQTNPSLHCRSVTHRLSVQ</sequence>
<proteinExistence type="predicted"/>
<dbReference type="AlphaFoldDB" id="A0AAC8QIL8"/>